<accession>A0A199VSN7</accession>
<dbReference type="AlphaFoldDB" id="A0A199VSN7"/>
<comment type="similarity">
    <text evidence="1">Belongs to the BCP1 family.</text>
</comment>
<dbReference type="Proteomes" id="UP000092600">
    <property type="component" value="Unassembled WGS sequence"/>
</dbReference>
<sequence length="164" mass="18554">MHQLSLGCGDGTKTDIIISKYTDSFLVMATQIGSMVPVLGFPFHINFMLKLVVTGLSIPIKAHTELRDSFRFKSYLLISRIYERDPNKPKGKRSVNQDEPVIYIKAEMKYFMSSARGLLLFLCMRAVGSDNLKNYRQMGQVLVVKADDVPKFREKLKSLVAAES</sequence>
<dbReference type="PANTHER" id="PTHR13261:SF0">
    <property type="entry name" value="BRCA2 AND CDKN1A-INTERACTING PROTEIN"/>
    <property type="match status" value="1"/>
</dbReference>
<dbReference type="STRING" id="4615.A0A199VSN7"/>
<gene>
    <name evidence="2" type="ORF">ACMD2_09675</name>
</gene>
<dbReference type="GO" id="GO:0005634">
    <property type="term" value="C:nucleus"/>
    <property type="evidence" value="ECO:0007669"/>
    <property type="project" value="TreeGrafter"/>
</dbReference>
<reference evidence="2 3" key="1">
    <citation type="journal article" date="2016" name="DNA Res.">
        <title>The draft genome of MD-2 pineapple using hybrid error correction of long reads.</title>
        <authorList>
            <person name="Redwan R.M."/>
            <person name="Saidin A."/>
            <person name="Kumar S.V."/>
        </authorList>
    </citation>
    <scope>NUCLEOTIDE SEQUENCE [LARGE SCALE GENOMIC DNA]</scope>
    <source>
        <strain evidence="3">cv. MD2</strain>
        <tissue evidence="2">Leaf</tissue>
    </source>
</reference>
<evidence type="ECO:0000313" key="3">
    <source>
        <dbReference type="Proteomes" id="UP000092600"/>
    </source>
</evidence>
<dbReference type="InterPro" id="IPR025602">
    <property type="entry name" value="BCP1_family"/>
</dbReference>
<comment type="caution">
    <text evidence="2">The sequence shown here is derived from an EMBL/GenBank/DDBJ whole genome shotgun (WGS) entry which is preliminary data.</text>
</comment>
<dbReference type="PANTHER" id="PTHR13261">
    <property type="entry name" value="BRCA2 AND CDKN1A INTERACTING PROTEIN"/>
    <property type="match status" value="1"/>
</dbReference>
<name>A0A199VSN7_ANACO</name>
<proteinExistence type="inferred from homology"/>
<organism evidence="2 3">
    <name type="scientific">Ananas comosus</name>
    <name type="common">Pineapple</name>
    <name type="synonym">Ananas ananas</name>
    <dbReference type="NCBI Taxonomy" id="4615"/>
    <lineage>
        <taxon>Eukaryota</taxon>
        <taxon>Viridiplantae</taxon>
        <taxon>Streptophyta</taxon>
        <taxon>Embryophyta</taxon>
        <taxon>Tracheophyta</taxon>
        <taxon>Spermatophyta</taxon>
        <taxon>Magnoliopsida</taxon>
        <taxon>Liliopsida</taxon>
        <taxon>Poales</taxon>
        <taxon>Bromeliaceae</taxon>
        <taxon>Bromelioideae</taxon>
        <taxon>Ananas</taxon>
    </lineage>
</organism>
<protein>
    <submittedName>
        <fullName evidence="2">Protein BCCIP</fullName>
    </submittedName>
</protein>
<evidence type="ECO:0000256" key="1">
    <source>
        <dbReference type="ARBA" id="ARBA00006781"/>
    </source>
</evidence>
<evidence type="ECO:0000313" key="2">
    <source>
        <dbReference type="EMBL" id="OAY80227.1"/>
    </source>
</evidence>
<dbReference type="EMBL" id="LSRQ01000921">
    <property type="protein sequence ID" value="OAY80227.1"/>
    <property type="molecule type" value="Genomic_DNA"/>
</dbReference>